<sequence>MNMVWPWCSLGCATSGTEHPALRIAIVLVLLSSPALALHILPGQDVQSAIYSASPGDILILEAGEHRPFVVDRPLTLIGYGAFMRSDVQSPAITVRSDSVRIEGVSIAGVKRPSEEKFKYYMERYQGGSSGGTSGISTSVTFAGHLRLDLPNAAILVFGRNVTLENISVRDAEVGVFAEDLNGLLINNSTFQSCKTGVLVLRSSNVSIISTEMIDCEKAGLNASNSRAFTVTGCRAVNNTHAGLFFRNCEDIDVRDNTLSKNSEGLVFWGTNHSSATGNQADLNYYGILLAGSHNNTISGNTLVNNRRSEIVGGFGVGMSIQANSSYNLVFKNTASNNYNGLEITENCQRNALCANNISRNTHGVRLDKNWNNLIYRNNFVDNVISAYDNQTKSIWNTTVGNYYSDYRGSDGDGDGMGDTPYTIPKGSSMATDYRPLVMPFTGDIDTEKILEDIKRYAHYNPEEGNTIRVDESGATIRYTTRRAPPVFEENTNTVVERPPFTPVL</sequence>
<proteinExistence type="predicted"/>
<dbReference type="NCBIfam" id="TIGR03804">
    <property type="entry name" value="para_beta_helix"/>
    <property type="match status" value="2"/>
</dbReference>
<dbReference type="InterPro" id="IPR022441">
    <property type="entry name" value="Para_beta_helix_rpt-2"/>
</dbReference>
<evidence type="ECO:0000313" key="3">
    <source>
        <dbReference type="Proteomes" id="UP000000674"/>
    </source>
</evidence>
<dbReference type="Proteomes" id="UP000000674">
    <property type="component" value="Chromosome"/>
</dbReference>
<dbReference type="InterPro" id="IPR006626">
    <property type="entry name" value="PbH1"/>
</dbReference>
<dbReference type="InterPro" id="IPR011050">
    <property type="entry name" value="Pectin_lyase_fold/virulence"/>
</dbReference>
<accession>A0B9A8</accession>
<dbReference type="RefSeq" id="WP_011696674.1">
    <property type="nucleotide sequence ID" value="NC_008553.1"/>
</dbReference>
<reference evidence="2 3" key="1">
    <citation type="submission" date="2006-10" db="EMBL/GenBank/DDBJ databases">
        <title>Complete sequence of Methanosaeta thermophila PT.</title>
        <authorList>
            <consortium name="US DOE Joint Genome Institute"/>
            <person name="Copeland A."/>
            <person name="Lucas S."/>
            <person name="Lapidus A."/>
            <person name="Barry K."/>
            <person name="Detter J.C."/>
            <person name="Glavina del Rio T."/>
            <person name="Hammon N."/>
            <person name="Israni S."/>
            <person name="Pitluck S."/>
            <person name="Chain P."/>
            <person name="Malfatti S."/>
            <person name="Shin M."/>
            <person name="Vergez L."/>
            <person name="Schmutz J."/>
            <person name="Larimer F."/>
            <person name="Land M."/>
            <person name="Hauser L."/>
            <person name="Kyrpides N."/>
            <person name="Kim E."/>
            <person name="Smith K.S."/>
            <person name="Ingram-Smith C."/>
            <person name="Richardson P."/>
        </authorList>
    </citation>
    <scope>NUCLEOTIDE SEQUENCE [LARGE SCALE GENOMIC DNA]</scope>
    <source>
        <strain evidence="3">DSM 6194 / JCM 14653 / NBRC 101360 / PT</strain>
    </source>
</reference>
<evidence type="ECO:0000313" key="2">
    <source>
        <dbReference type="EMBL" id="ABK15282.1"/>
    </source>
</evidence>
<protein>
    <submittedName>
        <fullName evidence="2">Periplasmic copper-binding protein</fullName>
    </submittedName>
</protein>
<dbReference type="AlphaFoldDB" id="A0B9A8"/>
<dbReference type="EMBL" id="CP000477">
    <property type="protein sequence ID" value="ABK15282.1"/>
    <property type="molecule type" value="Genomic_DNA"/>
</dbReference>
<dbReference type="GeneID" id="4462901"/>
<evidence type="ECO:0000259" key="1">
    <source>
        <dbReference type="Pfam" id="PF05048"/>
    </source>
</evidence>
<dbReference type="SUPFAM" id="SSF51126">
    <property type="entry name" value="Pectin lyase-like"/>
    <property type="match status" value="1"/>
</dbReference>
<name>A0B9A8_METTP</name>
<dbReference type="SMART" id="SM00710">
    <property type="entry name" value="PbH1"/>
    <property type="match status" value="9"/>
</dbReference>
<feature type="domain" description="Periplasmic copper-binding protein NosD beta helix" evidence="1">
    <location>
        <begin position="236"/>
        <end position="409"/>
    </location>
</feature>
<dbReference type="Gene3D" id="2.160.20.10">
    <property type="entry name" value="Single-stranded right-handed beta-helix, Pectin lyase-like"/>
    <property type="match status" value="2"/>
</dbReference>
<gene>
    <name evidence="2" type="ordered locus">Mthe_1510</name>
</gene>
<dbReference type="STRING" id="349307.Mthe_1510"/>
<dbReference type="InterPro" id="IPR007742">
    <property type="entry name" value="NosD_dom"/>
</dbReference>
<keyword evidence="3" id="KW-1185">Reference proteome</keyword>
<dbReference type="Pfam" id="PF05048">
    <property type="entry name" value="NosD"/>
    <property type="match status" value="1"/>
</dbReference>
<dbReference type="HOGENOM" id="CLU_576990_0_0_2"/>
<dbReference type="OrthoDB" id="29186at2157"/>
<dbReference type="KEGG" id="mtp:Mthe_1510"/>
<dbReference type="InterPro" id="IPR012334">
    <property type="entry name" value="Pectin_lyas_fold"/>
</dbReference>
<organism evidence="2 3">
    <name type="scientific">Methanothrix thermoacetophila (strain DSM 6194 / JCM 14653 / NBRC 101360 / PT)</name>
    <name type="common">Methanosaeta thermophila</name>
    <dbReference type="NCBI Taxonomy" id="349307"/>
    <lineage>
        <taxon>Archaea</taxon>
        <taxon>Methanobacteriati</taxon>
        <taxon>Methanobacteriota</taxon>
        <taxon>Stenosarchaea group</taxon>
        <taxon>Methanomicrobia</taxon>
        <taxon>Methanotrichales</taxon>
        <taxon>Methanotrichaceae</taxon>
        <taxon>Methanothrix</taxon>
    </lineage>
</organism>